<evidence type="ECO:0000256" key="1">
    <source>
        <dbReference type="ARBA" id="ARBA00004651"/>
    </source>
</evidence>
<feature type="transmembrane region" description="Helical" evidence="7">
    <location>
        <begin position="99"/>
        <end position="121"/>
    </location>
</feature>
<dbReference type="CDD" id="cd06261">
    <property type="entry name" value="TM_PBP2"/>
    <property type="match status" value="1"/>
</dbReference>
<evidence type="ECO:0000256" key="6">
    <source>
        <dbReference type="ARBA" id="ARBA00023136"/>
    </source>
</evidence>
<keyword evidence="4 7" id="KW-0812">Transmembrane</keyword>
<feature type="transmembrane region" description="Helical" evidence="7">
    <location>
        <begin position="155"/>
        <end position="175"/>
    </location>
</feature>
<feature type="transmembrane region" description="Helical" evidence="7">
    <location>
        <begin position="59"/>
        <end position="79"/>
    </location>
</feature>
<keyword evidence="3" id="KW-1003">Cell membrane</keyword>
<keyword evidence="6 7" id="KW-0472">Membrane</keyword>
<dbReference type="PANTHER" id="PTHR30193:SF37">
    <property type="entry name" value="INNER MEMBRANE ABC TRANSPORTER PERMEASE PROTEIN YCJO"/>
    <property type="match status" value="1"/>
</dbReference>
<dbReference type="GO" id="GO:0055085">
    <property type="term" value="P:transmembrane transport"/>
    <property type="evidence" value="ECO:0007669"/>
    <property type="project" value="InterPro"/>
</dbReference>
<feature type="domain" description="ABC transmembrane type-1" evidence="8">
    <location>
        <begin position="22"/>
        <end position="228"/>
    </location>
</feature>
<dbReference type="Gene3D" id="1.10.3720.10">
    <property type="entry name" value="MetI-like"/>
    <property type="match status" value="1"/>
</dbReference>
<dbReference type="EMBL" id="CAFBQK010000117">
    <property type="protein sequence ID" value="CAB5053665.1"/>
    <property type="molecule type" value="Genomic_DNA"/>
</dbReference>
<evidence type="ECO:0000256" key="3">
    <source>
        <dbReference type="ARBA" id="ARBA00022475"/>
    </source>
</evidence>
<protein>
    <submittedName>
        <fullName evidence="9">Unannotated protein</fullName>
    </submittedName>
</protein>
<sequence>MKFNGLENYKSVLGDSDFRTALATTLKLGLGLALPGTLIAFVVAIAINAGKKTNIFTSIFFAPVIYPPVVSAFIWSAAYRGDGFVNKILGTNIEWLTSYKWALFSIVLVMLWTNLGFYIVISLTGLRGISASYYEAASIDGANRWKQLRWITLPLIKPVLLFIGIVATGDALQVFTQPYLLTAGGPGSSTRVLASLIYESSFRSFDFGASSTMAMVLLTLALLISSVQFAFLRTRP</sequence>
<dbReference type="SUPFAM" id="SSF161098">
    <property type="entry name" value="MetI-like"/>
    <property type="match status" value="1"/>
</dbReference>
<dbReference type="GO" id="GO:0005886">
    <property type="term" value="C:plasma membrane"/>
    <property type="evidence" value="ECO:0007669"/>
    <property type="project" value="UniProtKB-SubCell"/>
</dbReference>
<dbReference type="InterPro" id="IPR051393">
    <property type="entry name" value="ABC_transporter_permease"/>
</dbReference>
<evidence type="ECO:0000256" key="5">
    <source>
        <dbReference type="ARBA" id="ARBA00022989"/>
    </source>
</evidence>
<comment type="subcellular location">
    <subcellularLocation>
        <location evidence="1">Cell membrane</location>
        <topology evidence="1">Multi-pass membrane protein</topology>
    </subcellularLocation>
</comment>
<evidence type="ECO:0000256" key="7">
    <source>
        <dbReference type="SAM" id="Phobius"/>
    </source>
</evidence>
<dbReference type="AlphaFoldDB" id="A0A6J7TJN2"/>
<evidence type="ECO:0000256" key="2">
    <source>
        <dbReference type="ARBA" id="ARBA00022448"/>
    </source>
</evidence>
<evidence type="ECO:0000256" key="4">
    <source>
        <dbReference type="ARBA" id="ARBA00022692"/>
    </source>
</evidence>
<keyword evidence="2" id="KW-0813">Transport</keyword>
<feature type="transmembrane region" description="Helical" evidence="7">
    <location>
        <begin position="212"/>
        <end position="232"/>
    </location>
</feature>
<accession>A0A6J7TJN2</accession>
<evidence type="ECO:0000313" key="9">
    <source>
        <dbReference type="EMBL" id="CAB5053665.1"/>
    </source>
</evidence>
<gene>
    <name evidence="9" type="ORF">UFOPK4265_00906</name>
</gene>
<dbReference type="Pfam" id="PF00528">
    <property type="entry name" value="BPD_transp_1"/>
    <property type="match status" value="1"/>
</dbReference>
<evidence type="ECO:0000259" key="8">
    <source>
        <dbReference type="PROSITE" id="PS50928"/>
    </source>
</evidence>
<feature type="transmembrane region" description="Helical" evidence="7">
    <location>
        <begin position="28"/>
        <end position="47"/>
    </location>
</feature>
<organism evidence="9">
    <name type="scientific">freshwater metagenome</name>
    <dbReference type="NCBI Taxonomy" id="449393"/>
    <lineage>
        <taxon>unclassified sequences</taxon>
        <taxon>metagenomes</taxon>
        <taxon>ecological metagenomes</taxon>
    </lineage>
</organism>
<dbReference type="PANTHER" id="PTHR30193">
    <property type="entry name" value="ABC TRANSPORTER PERMEASE PROTEIN"/>
    <property type="match status" value="1"/>
</dbReference>
<reference evidence="9" key="1">
    <citation type="submission" date="2020-05" db="EMBL/GenBank/DDBJ databases">
        <authorList>
            <person name="Chiriac C."/>
            <person name="Salcher M."/>
            <person name="Ghai R."/>
            <person name="Kavagutti S V."/>
        </authorList>
    </citation>
    <scope>NUCLEOTIDE SEQUENCE</scope>
</reference>
<name>A0A6J7TJN2_9ZZZZ</name>
<keyword evidence="5 7" id="KW-1133">Transmembrane helix</keyword>
<dbReference type="InterPro" id="IPR000515">
    <property type="entry name" value="MetI-like"/>
</dbReference>
<proteinExistence type="predicted"/>
<dbReference type="InterPro" id="IPR035906">
    <property type="entry name" value="MetI-like_sf"/>
</dbReference>
<dbReference type="PROSITE" id="PS50928">
    <property type="entry name" value="ABC_TM1"/>
    <property type="match status" value="1"/>
</dbReference>